<dbReference type="AlphaFoldDB" id="S4N0P4"/>
<dbReference type="EMBL" id="AOPY01001393">
    <property type="protein sequence ID" value="EPJ40022.1"/>
    <property type="molecule type" value="Genomic_DNA"/>
</dbReference>
<keyword evidence="2" id="KW-1185">Reference proteome</keyword>
<dbReference type="Proteomes" id="UP000015001">
    <property type="component" value="Unassembled WGS sequence"/>
</dbReference>
<comment type="caution">
    <text evidence="1">The sequence shown here is derived from an EMBL/GenBank/DDBJ whole genome shotgun (WGS) entry which is preliminary data.</text>
</comment>
<sequence length="39" mass="4039">MEGSGEALRARDPGGQAAAGLRIQLSEPFAQVSTRISPN</sequence>
<dbReference type="HOGENOM" id="CLU_3317397_0_0_11"/>
<organism evidence="1 2">
    <name type="scientific">Streptomyces afghaniensis 772</name>
    <dbReference type="NCBI Taxonomy" id="1283301"/>
    <lineage>
        <taxon>Bacteria</taxon>
        <taxon>Bacillati</taxon>
        <taxon>Actinomycetota</taxon>
        <taxon>Actinomycetes</taxon>
        <taxon>Kitasatosporales</taxon>
        <taxon>Streptomycetaceae</taxon>
        <taxon>Streptomyces</taxon>
    </lineage>
</organism>
<protein>
    <submittedName>
        <fullName evidence="1">Uncharacterized protein</fullName>
    </submittedName>
</protein>
<name>S4N0P4_9ACTN</name>
<evidence type="ECO:0000313" key="1">
    <source>
        <dbReference type="EMBL" id="EPJ40022.1"/>
    </source>
</evidence>
<accession>S4N0P4</accession>
<reference evidence="1 2" key="1">
    <citation type="submission" date="2013-02" db="EMBL/GenBank/DDBJ databases">
        <title>Draft Genome Sequence of Streptomyces afghaniensis, Which Produces Compounds of the Julimycin B-Complex.</title>
        <authorList>
            <person name="Gruening B.A."/>
            <person name="Praeg A."/>
            <person name="Erxleben A."/>
            <person name="Guenther S."/>
            <person name="Fiedler H.-P."/>
            <person name="Goodfellow M."/>
            <person name="Mueller M."/>
        </authorList>
    </citation>
    <scope>NUCLEOTIDE SEQUENCE [LARGE SCALE GENOMIC DNA]</scope>
    <source>
        <strain evidence="1 2">772</strain>
    </source>
</reference>
<evidence type="ECO:0000313" key="2">
    <source>
        <dbReference type="Proteomes" id="UP000015001"/>
    </source>
</evidence>
<proteinExistence type="predicted"/>
<gene>
    <name evidence="1" type="ORF">STAFG_2894</name>
</gene>